<feature type="compositionally biased region" description="Basic and acidic residues" evidence="1">
    <location>
        <begin position="18"/>
        <end position="36"/>
    </location>
</feature>
<organism evidence="3 4">
    <name type="scientific">Clostridium porci</name>
    <dbReference type="NCBI Taxonomy" id="2605778"/>
    <lineage>
        <taxon>Bacteria</taxon>
        <taxon>Bacillati</taxon>
        <taxon>Bacillota</taxon>
        <taxon>Clostridia</taxon>
        <taxon>Eubacteriales</taxon>
        <taxon>Clostridiaceae</taxon>
        <taxon>Clostridium</taxon>
    </lineage>
</organism>
<feature type="region of interest" description="Disordered" evidence="1">
    <location>
        <begin position="1"/>
        <end position="85"/>
    </location>
</feature>
<keyword evidence="4" id="KW-1185">Reference proteome</keyword>
<keyword evidence="2" id="KW-1133">Transmembrane helix</keyword>
<dbReference type="AlphaFoldDB" id="A0A7X2NIW5"/>
<keyword evidence="2" id="KW-0812">Transmembrane</keyword>
<evidence type="ECO:0000256" key="2">
    <source>
        <dbReference type="SAM" id="Phobius"/>
    </source>
</evidence>
<comment type="caution">
    <text evidence="3">The sequence shown here is derived from an EMBL/GenBank/DDBJ whole genome shotgun (WGS) entry which is preliminary data.</text>
</comment>
<gene>
    <name evidence="3" type="ORF">FYJ39_03045</name>
</gene>
<evidence type="ECO:0000313" key="3">
    <source>
        <dbReference type="EMBL" id="MSS35583.1"/>
    </source>
</evidence>
<feature type="compositionally biased region" description="Low complexity" evidence="1">
    <location>
        <begin position="41"/>
        <end position="54"/>
    </location>
</feature>
<evidence type="ECO:0000313" key="4">
    <source>
        <dbReference type="Proteomes" id="UP000429958"/>
    </source>
</evidence>
<protein>
    <submittedName>
        <fullName evidence="3">Zinc ribbon domain-containing protein</fullName>
    </submittedName>
</protein>
<keyword evidence="2" id="KW-0472">Membrane</keyword>
<evidence type="ECO:0000256" key="1">
    <source>
        <dbReference type="SAM" id="MobiDB-lite"/>
    </source>
</evidence>
<sequence length="631" mass="68871">MKCTKCGAETEGDAFCPKCKEPTDGRESQASDKEAFEPSVQAEAEPEALPQEAEPVNRSDEAGLQQQEEPAQKTADGASVPAAAPAPNKKFTRILTAVIAVLAVVSIGALACVKLTARDPKQVVIDAFEHVWTEEQSIPSEELFGRKAFAESVLTANSETGFTLKMDSCSDPEINQYAGSGLRFQVKSDKTNNKSSLNAGVIYNGMDLLNLNGYYGDETLMVSVPELFESVLTIDLSDGLGERIANSPYFRSLMEENGVDVEGFAAYLSEAVAEAKQEQKEGKAPFDVEALISRYKEGCKAQENFKAALTVEKAEKGSYTMNGREVSCQGYQVNISKESMIDFLRTSSDFFLQDETLKQEFLRQMESTVRMTEIMSGGSSGANVLSAQEMQKQSYDELEKALNDMIDYLDGSLTDIQMTVYVDKKGNLAAVEGFTQLQPEDAGEEDRKKVDLSFGCQLQGGSYLLQNFKGNITLRQDGEEVQIDIVRQGSYDGKKLTDDISVDLNAAAEAYSFVYGSSYNSETGSYHTSAELSDQETQFVKASISGVIDQLEKGKSIHMDIDALEISALDNSVNVVLSGEYYYQPLEGEVTALEGEPMDIVAATESDWNDLGTEIVLNAFSLISQTGISQY</sequence>
<dbReference type="RefSeq" id="WP_154470985.1">
    <property type="nucleotide sequence ID" value="NZ_DBEWUL010000193.1"/>
</dbReference>
<dbReference type="Proteomes" id="UP000429958">
    <property type="component" value="Unassembled WGS sequence"/>
</dbReference>
<proteinExistence type="predicted"/>
<name>A0A7X2NIW5_9CLOT</name>
<reference evidence="3 4" key="1">
    <citation type="submission" date="2019-08" db="EMBL/GenBank/DDBJ databases">
        <title>In-depth cultivation of the pig gut microbiome towards novel bacterial diversity and tailored functional studies.</title>
        <authorList>
            <person name="Wylensek D."/>
            <person name="Hitch T.C.A."/>
            <person name="Clavel T."/>
        </authorList>
    </citation>
    <scope>NUCLEOTIDE SEQUENCE [LARGE SCALE GENOMIC DNA]</scope>
    <source>
        <strain evidence="3 4">WCA-389-WT-23D1</strain>
    </source>
</reference>
<dbReference type="EMBL" id="VUMD01000002">
    <property type="protein sequence ID" value="MSS35583.1"/>
    <property type="molecule type" value="Genomic_DNA"/>
</dbReference>
<feature type="transmembrane region" description="Helical" evidence="2">
    <location>
        <begin position="94"/>
        <end position="117"/>
    </location>
</feature>
<accession>A0A7X2NIW5</accession>